<evidence type="ECO:0000313" key="11">
    <source>
        <dbReference type="EMBL" id="MBB6627476.1"/>
    </source>
</evidence>
<evidence type="ECO:0000256" key="6">
    <source>
        <dbReference type="ARBA" id="ARBA00023004"/>
    </source>
</evidence>
<dbReference type="InterPro" id="IPR016053">
    <property type="entry name" value="Haem_Oase-like"/>
</dbReference>
<dbReference type="PIRSF" id="PIRSF000343">
    <property type="entry name" value="Haem_Oase"/>
    <property type="match status" value="1"/>
</dbReference>
<feature type="region of interest" description="Disordered" evidence="10">
    <location>
        <begin position="1"/>
        <end position="30"/>
    </location>
</feature>
<feature type="binding site" description="axial binding residue" evidence="9">
    <location>
        <position position="24"/>
    </location>
    <ligand>
        <name>heme b</name>
        <dbReference type="ChEBI" id="CHEBI:60344"/>
    </ligand>
    <ligandPart>
        <name>Fe</name>
        <dbReference type="ChEBI" id="CHEBI:18248"/>
    </ligandPart>
</feature>
<dbReference type="PRINTS" id="PR00088">
    <property type="entry name" value="HAEMOXYGNASE"/>
</dbReference>
<protein>
    <recommendedName>
        <fullName evidence="2">heme oxygenase (biliverdin-producing)</fullName>
        <ecNumber evidence="2">1.14.14.18</ecNumber>
    </recommendedName>
</protein>
<dbReference type="GO" id="GO:0006788">
    <property type="term" value="P:heme oxidation"/>
    <property type="evidence" value="ECO:0007669"/>
    <property type="project" value="InterPro"/>
</dbReference>
<dbReference type="EMBL" id="JACKXE010000001">
    <property type="protein sequence ID" value="MBB6627476.1"/>
    <property type="molecule type" value="Genomic_DNA"/>
</dbReference>
<dbReference type="InterPro" id="IPR018207">
    <property type="entry name" value="Haem_oxygenase_CS"/>
</dbReference>
<feature type="binding site" evidence="8">
    <location>
        <position position="182"/>
    </location>
    <ligand>
        <name>heme b</name>
        <dbReference type="ChEBI" id="CHEBI:60344"/>
    </ligand>
</feature>
<evidence type="ECO:0000313" key="12">
    <source>
        <dbReference type="Proteomes" id="UP000523955"/>
    </source>
</evidence>
<dbReference type="GO" id="GO:0006979">
    <property type="term" value="P:response to oxidative stress"/>
    <property type="evidence" value="ECO:0007669"/>
    <property type="project" value="TreeGrafter"/>
</dbReference>
<keyword evidence="4 9" id="KW-0479">Metal-binding</keyword>
<feature type="binding site" evidence="8">
    <location>
        <position position="17"/>
    </location>
    <ligand>
        <name>heme b</name>
        <dbReference type="ChEBI" id="CHEBI:60344"/>
    </ligand>
</feature>
<feature type="compositionally biased region" description="Polar residues" evidence="10">
    <location>
        <begin position="1"/>
        <end position="12"/>
    </location>
</feature>
<dbReference type="SUPFAM" id="SSF48613">
    <property type="entry name" value="Heme oxygenase-like"/>
    <property type="match status" value="1"/>
</dbReference>
<keyword evidence="5" id="KW-0560">Oxidoreductase</keyword>
<evidence type="ECO:0000256" key="8">
    <source>
        <dbReference type="PIRSR" id="PIRSR000343-1"/>
    </source>
</evidence>
<evidence type="ECO:0000256" key="1">
    <source>
        <dbReference type="ARBA" id="ARBA00006134"/>
    </source>
</evidence>
<keyword evidence="12" id="KW-1185">Reference proteome</keyword>
<gene>
    <name evidence="11" type="ORF">H5V45_09090</name>
</gene>
<keyword evidence="6 9" id="KW-0408">Iron</keyword>
<evidence type="ECO:0000256" key="9">
    <source>
        <dbReference type="PIRSR" id="PIRSR000343-2"/>
    </source>
</evidence>
<dbReference type="PANTHER" id="PTHR10720:SF0">
    <property type="entry name" value="HEME OXYGENASE"/>
    <property type="match status" value="1"/>
</dbReference>
<dbReference type="GO" id="GO:0046872">
    <property type="term" value="F:metal ion binding"/>
    <property type="evidence" value="ECO:0007669"/>
    <property type="project" value="UniProtKB-KW"/>
</dbReference>
<keyword evidence="3 8" id="KW-0349">Heme</keyword>
<feature type="binding site" evidence="8">
    <location>
        <position position="132"/>
    </location>
    <ligand>
        <name>heme b</name>
        <dbReference type="ChEBI" id="CHEBI:60344"/>
    </ligand>
</feature>
<evidence type="ECO:0000256" key="3">
    <source>
        <dbReference type="ARBA" id="ARBA00022617"/>
    </source>
</evidence>
<sequence length="230" mass="24986">MTSSVPAATTPLSAALRDGTRAEHEDAESSGFVTDLVAGRAPAWQYAAYLRRLRAVYGALEAAVHDHRAHPALAAVHDEDLRRAAALDADVAHWSGSTQGPSTASGSSAATAYAARIDAARRRPHLLVAHHYTRYLGDLSGGRILADALRRGYARHGLDRGGLAFYDFAAIPKPVPYKRGYRDRLDAIALTRAEQDEVVAEARVAFRLNRAVFDEVAALHDDEQRVALRR</sequence>
<evidence type="ECO:0000256" key="7">
    <source>
        <dbReference type="ARBA" id="ARBA00048328"/>
    </source>
</evidence>
<dbReference type="PANTHER" id="PTHR10720">
    <property type="entry name" value="HEME OXYGENASE"/>
    <property type="match status" value="1"/>
</dbReference>
<dbReference type="PROSITE" id="PS00593">
    <property type="entry name" value="HEME_OXYGENASE"/>
    <property type="match status" value="1"/>
</dbReference>
<accession>A0A7X0VAD7</accession>
<reference evidence="11 12" key="1">
    <citation type="submission" date="2020-08" db="EMBL/GenBank/DDBJ databases">
        <authorList>
            <person name="Seo M.-J."/>
        </authorList>
    </citation>
    <scope>NUCLEOTIDE SEQUENCE [LARGE SCALE GENOMIC DNA]</scope>
    <source>
        <strain evidence="11 12">KIGAM211</strain>
    </source>
</reference>
<evidence type="ECO:0000256" key="5">
    <source>
        <dbReference type="ARBA" id="ARBA00023002"/>
    </source>
</evidence>
<organism evidence="11 12">
    <name type="scientific">Nocardioides luti</name>
    <dbReference type="NCBI Taxonomy" id="2761101"/>
    <lineage>
        <taxon>Bacteria</taxon>
        <taxon>Bacillati</taxon>
        <taxon>Actinomycetota</taxon>
        <taxon>Actinomycetes</taxon>
        <taxon>Propionibacteriales</taxon>
        <taxon>Nocardioidaceae</taxon>
        <taxon>Nocardioides</taxon>
    </lineage>
</organism>
<dbReference type="InterPro" id="IPR016084">
    <property type="entry name" value="Haem_Oase-like_multi-hlx"/>
</dbReference>
<dbReference type="InterPro" id="IPR002051">
    <property type="entry name" value="Haem_Oase"/>
</dbReference>
<comment type="caution">
    <text evidence="11">The sequence shown here is derived from an EMBL/GenBank/DDBJ whole genome shotgun (WGS) entry which is preliminary data.</text>
</comment>
<dbReference type="EC" id="1.14.14.18" evidence="2"/>
<proteinExistence type="inferred from homology"/>
<comment type="catalytic activity">
    <reaction evidence="7">
        <text>heme b + 3 reduced [NADPH--hemoprotein reductase] + 3 O2 = biliverdin IXalpha + CO + Fe(2+) + 3 oxidized [NADPH--hemoprotein reductase] + 3 H2O + H(+)</text>
        <dbReference type="Rhea" id="RHEA:21764"/>
        <dbReference type="Rhea" id="RHEA-COMP:11964"/>
        <dbReference type="Rhea" id="RHEA-COMP:11965"/>
        <dbReference type="ChEBI" id="CHEBI:15377"/>
        <dbReference type="ChEBI" id="CHEBI:15378"/>
        <dbReference type="ChEBI" id="CHEBI:15379"/>
        <dbReference type="ChEBI" id="CHEBI:17245"/>
        <dbReference type="ChEBI" id="CHEBI:29033"/>
        <dbReference type="ChEBI" id="CHEBI:57618"/>
        <dbReference type="ChEBI" id="CHEBI:57991"/>
        <dbReference type="ChEBI" id="CHEBI:58210"/>
        <dbReference type="ChEBI" id="CHEBI:60344"/>
        <dbReference type="EC" id="1.14.14.18"/>
    </reaction>
</comment>
<dbReference type="Gene3D" id="1.20.910.10">
    <property type="entry name" value="Heme oxygenase-like"/>
    <property type="match status" value="1"/>
</dbReference>
<dbReference type="GO" id="GO:0004392">
    <property type="term" value="F:heme oxygenase (decyclizing) activity"/>
    <property type="evidence" value="ECO:0007669"/>
    <property type="project" value="UniProtKB-EC"/>
</dbReference>
<dbReference type="CDD" id="cd19165">
    <property type="entry name" value="HemeO"/>
    <property type="match status" value="1"/>
</dbReference>
<comment type="similarity">
    <text evidence="1">Belongs to the heme oxygenase family.</text>
</comment>
<evidence type="ECO:0000256" key="2">
    <source>
        <dbReference type="ARBA" id="ARBA00012360"/>
    </source>
</evidence>
<evidence type="ECO:0000256" key="4">
    <source>
        <dbReference type="ARBA" id="ARBA00022723"/>
    </source>
</evidence>
<dbReference type="Pfam" id="PF01126">
    <property type="entry name" value="Heme_oxygenase"/>
    <property type="match status" value="1"/>
</dbReference>
<dbReference type="RefSeq" id="WP_185252630.1">
    <property type="nucleotide sequence ID" value="NZ_JACKXE010000001.1"/>
</dbReference>
<name>A0A7X0VAD7_9ACTN</name>
<dbReference type="AlphaFoldDB" id="A0A7X0VAD7"/>
<evidence type="ECO:0000256" key="10">
    <source>
        <dbReference type="SAM" id="MobiDB-lite"/>
    </source>
</evidence>
<dbReference type="Proteomes" id="UP000523955">
    <property type="component" value="Unassembled WGS sequence"/>
</dbReference>
<dbReference type="GO" id="GO:0042167">
    <property type="term" value="P:heme catabolic process"/>
    <property type="evidence" value="ECO:0007669"/>
    <property type="project" value="TreeGrafter"/>
</dbReference>
<dbReference type="GO" id="GO:0020037">
    <property type="term" value="F:heme binding"/>
    <property type="evidence" value="ECO:0007669"/>
    <property type="project" value="TreeGrafter"/>
</dbReference>